<organism evidence="1 2">
    <name type="scientific">Pseudonocardia sulfidoxydans NBRC 16205</name>
    <dbReference type="NCBI Taxonomy" id="1223511"/>
    <lineage>
        <taxon>Bacteria</taxon>
        <taxon>Bacillati</taxon>
        <taxon>Actinomycetota</taxon>
        <taxon>Actinomycetes</taxon>
        <taxon>Pseudonocardiales</taxon>
        <taxon>Pseudonocardiaceae</taxon>
        <taxon>Pseudonocardia</taxon>
    </lineage>
</organism>
<reference evidence="1 2" key="1">
    <citation type="submission" date="2019-07" db="EMBL/GenBank/DDBJ databases">
        <title>Whole genome shotgun sequence of Pseudonocardia sulfidoxydans NBRC 16205.</title>
        <authorList>
            <person name="Hosoyama A."/>
            <person name="Uohara A."/>
            <person name="Ohji S."/>
            <person name="Ichikawa N."/>
        </authorList>
    </citation>
    <scope>NUCLEOTIDE SEQUENCE [LARGE SCALE GENOMIC DNA]</scope>
    <source>
        <strain evidence="1 2">NBRC 16205</strain>
    </source>
</reference>
<dbReference type="EMBL" id="BJVJ01000062">
    <property type="protein sequence ID" value="GEL25747.1"/>
    <property type="molecule type" value="Genomic_DNA"/>
</dbReference>
<evidence type="ECO:0000313" key="2">
    <source>
        <dbReference type="Proteomes" id="UP000321685"/>
    </source>
</evidence>
<evidence type="ECO:0000313" key="1">
    <source>
        <dbReference type="EMBL" id="GEL25747.1"/>
    </source>
</evidence>
<gene>
    <name evidence="1" type="ORF">PSU4_47010</name>
</gene>
<dbReference type="Proteomes" id="UP000321685">
    <property type="component" value="Unassembled WGS sequence"/>
</dbReference>
<sequence length="121" mass="13056">MASIELPHSGTTFRETSDHSFEILTKTGSATAVETHGLTLVEGGNTASTRKESVSYIYGQIVNGDSPALPQIRVHAGKSAGLSLMVAQVGRRHWVAEITGRFERVTVQDSSGNEWDRGFPL</sequence>
<proteinExistence type="predicted"/>
<accession>A0A511DN09</accession>
<keyword evidence="2" id="KW-1185">Reference proteome</keyword>
<protein>
    <submittedName>
        <fullName evidence="1">Uncharacterized protein</fullName>
    </submittedName>
</protein>
<dbReference type="AlphaFoldDB" id="A0A511DN09"/>
<name>A0A511DN09_9PSEU</name>
<comment type="caution">
    <text evidence="1">The sequence shown here is derived from an EMBL/GenBank/DDBJ whole genome shotgun (WGS) entry which is preliminary data.</text>
</comment>